<dbReference type="Proteomes" id="UP000030764">
    <property type="component" value="Unassembled WGS sequence"/>
</dbReference>
<dbReference type="EMBL" id="KL367523">
    <property type="protein sequence ID" value="KFD66597.1"/>
    <property type="molecule type" value="Genomic_DNA"/>
</dbReference>
<dbReference type="Pfam" id="PF13639">
    <property type="entry name" value="zf-RING_2"/>
    <property type="match status" value="1"/>
</dbReference>
<evidence type="ECO:0000256" key="2">
    <source>
        <dbReference type="ARBA" id="ARBA00022692"/>
    </source>
</evidence>
<evidence type="ECO:0000256" key="4">
    <source>
        <dbReference type="ARBA" id="ARBA00022771"/>
    </source>
</evidence>
<dbReference type="SUPFAM" id="SSF57850">
    <property type="entry name" value="RING/U-box"/>
    <property type="match status" value="1"/>
</dbReference>
<dbReference type="PANTHER" id="PTHR22763:SF190">
    <property type="entry name" value="RING FINGER PROTEIN 24"/>
    <property type="match status" value="1"/>
</dbReference>
<dbReference type="Pfam" id="PF13705">
    <property type="entry name" value="TRC8_N"/>
    <property type="match status" value="1"/>
</dbReference>
<feature type="transmembrane region" description="Helical" evidence="9">
    <location>
        <begin position="213"/>
        <end position="234"/>
    </location>
</feature>
<protein>
    <recommendedName>
        <fullName evidence="10">RING-type domain-containing protein</fullName>
    </recommendedName>
</protein>
<keyword evidence="6 9" id="KW-1133">Transmembrane helix</keyword>
<evidence type="ECO:0000313" key="13">
    <source>
        <dbReference type="Proteomes" id="UP000030764"/>
    </source>
</evidence>
<reference evidence="12 13" key="1">
    <citation type="journal article" date="2014" name="Nat. Genet.">
        <title>Genome and transcriptome of the porcine whipworm Trichuris suis.</title>
        <authorList>
            <person name="Jex A.R."/>
            <person name="Nejsum P."/>
            <person name="Schwarz E.M."/>
            <person name="Hu L."/>
            <person name="Young N.D."/>
            <person name="Hall R.S."/>
            <person name="Korhonen P.K."/>
            <person name="Liao S."/>
            <person name="Thamsborg S."/>
            <person name="Xia J."/>
            <person name="Xu P."/>
            <person name="Wang S."/>
            <person name="Scheerlinck J.P."/>
            <person name="Hofmann A."/>
            <person name="Sternberg P.W."/>
            <person name="Wang J."/>
            <person name="Gasser R.B."/>
        </authorList>
    </citation>
    <scope>NUCLEOTIDE SEQUENCE [LARGE SCALE GENOMIC DNA]</scope>
    <source>
        <strain evidence="12">DCEP-RM93F</strain>
        <strain evidence="11">DCEP-RM93M</strain>
    </source>
</reference>
<dbReference type="InterPro" id="IPR050731">
    <property type="entry name" value="HRD1_E3_ubiq-ligases"/>
</dbReference>
<keyword evidence="3" id="KW-0479">Metal-binding</keyword>
<dbReference type="Proteomes" id="UP000030758">
    <property type="component" value="Unassembled WGS sequence"/>
</dbReference>
<dbReference type="PROSITE" id="PS50089">
    <property type="entry name" value="ZF_RING_2"/>
    <property type="match status" value="1"/>
</dbReference>
<name>A0A085NAV1_9BILA</name>
<organism evidence="12">
    <name type="scientific">Trichuris suis</name>
    <name type="common">pig whipworm</name>
    <dbReference type="NCBI Taxonomy" id="68888"/>
    <lineage>
        <taxon>Eukaryota</taxon>
        <taxon>Metazoa</taxon>
        <taxon>Ecdysozoa</taxon>
        <taxon>Nematoda</taxon>
        <taxon>Enoplea</taxon>
        <taxon>Dorylaimia</taxon>
        <taxon>Trichinellida</taxon>
        <taxon>Trichuridae</taxon>
        <taxon>Trichuris</taxon>
    </lineage>
</organism>
<feature type="transmembrane region" description="Helical" evidence="9">
    <location>
        <begin position="89"/>
        <end position="110"/>
    </location>
</feature>
<dbReference type="EMBL" id="KL363188">
    <property type="protein sequence ID" value="KFD57491.1"/>
    <property type="molecule type" value="Genomic_DNA"/>
</dbReference>
<keyword evidence="5" id="KW-0862">Zinc</keyword>
<feature type="transmembrane region" description="Helical" evidence="9">
    <location>
        <begin position="36"/>
        <end position="58"/>
    </location>
</feature>
<evidence type="ECO:0000256" key="6">
    <source>
        <dbReference type="ARBA" id="ARBA00022989"/>
    </source>
</evidence>
<feature type="transmembrane region" description="Helical" evidence="9">
    <location>
        <begin position="387"/>
        <end position="408"/>
    </location>
</feature>
<evidence type="ECO:0000256" key="7">
    <source>
        <dbReference type="ARBA" id="ARBA00023136"/>
    </source>
</evidence>
<comment type="subcellular location">
    <subcellularLocation>
        <location evidence="1">Membrane</location>
        <topology evidence="1">Multi-pass membrane protein</topology>
    </subcellularLocation>
</comment>
<evidence type="ECO:0000256" key="1">
    <source>
        <dbReference type="ARBA" id="ARBA00004141"/>
    </source>
</evidence>
<feature type="transmembrane region" description="Helical" evidence="9">
    <location>
        <begin position="181"/>
        <end position="207"/>
    </location>
</feature>
<dbReference type="InterPro" id="IPR013083">
    <property type="entry name" value="Znf_RING/FYVE/PHD"/>
</dbReference>
<feature type="transmembrane region" description="Helical" evidence="9">
    <location>
        <begin position="122"/>
        <end position="142"/>
    </location>
</feature>
<evidence type="ECO:0000256" key="9">
    <source>
        <dbReference type="SAM" id="Phobius"/>
    </source>
</evidence>
<feature type="transmembrane region" description="Helical" evidence="9">
    <location>
        <begin position="362"/>
        <end position="381"/>
    </location>
</feature>
<evidence type="ECO:0000256" key="5">
    <source>
        <dbReference type="ARBA" id="ARBA00022833"/>
    </source>
</evidence>
<keyword evidence="13" id="KW-1185">Reference proteome</keyword>
<dbReference type="OrthoDB" id="4348522at2759"/>
<keyword evidence="4 8" id="KW-0863">Zinc-finger</keyword>
<feature type="transmembrane region" description="Helical" evidence="9">
    <location>
        <begin position="328"/>
        <end position="350"/>
    </location>
</feature>
<dbReference type="Gene3D" id="3.30.40.10">
    <property type="entry name" value="Zinc/RING finger domain, C3HC4 (zinc finger)"/>
    <property type="match status" value="1"/>
</dbReference>
<dbReference type="InterPro" id="IPR025754">
    <property type="entry name" value="TRC8_N_dom"/>
</dbReference>
<accession>A0A085NAV1</accession>
<dbReference type="SMART" id="SM00184">
    <property type="entry name" value="RING"/>
    <property type="match status" value="1"/>
</dbReference>
<feature type="transmembrane region" description="Helical" evidence="9">
    <location>
        <begin position="502"/>
        <end position="529"/>
    </location>
</feature>
<feature type="transmembrane region" description="Helical" evidence="9">
    <location>
        <begin position="429"/>
        <end position="453"/>
    </location>
</feature>
<proteinExistence type="predicted"/>
<evidence type="ECO:0000256" key="8">
    <source>
        <dbReference type="PROSITE-ProRule" id="PRU00175"/>
    </source>
</evidence>
<dbReference type="GO" id="GO:0008270">
    <property type="term" value="F:zinc ion binding"/>
    <property type="evidence" value="ECO:0007669"/>
    <property type="project" value="UniProtKB-KW"/>
</dbReference>
<dbReference type="GO" id="GO:0012505">
    <property type="term" value="C:endomembrane system"/>
    <property type="evidence" value="ECO:0007669"/>
    <property type="project" value="TreeGrafter"/>
</dbReference>
<gene>
    <name evidence="11" type="ORF">M513_01594</name>
    <name evidence="12" type="ORF">M514_01594</name>
</gene>
<keyword evidence="2 9" id="KW-0812">Transmembrane</keyword>
<dbReference type="GO" id="GO:0016020">
    <property type="term" value="C:membrane"/>
    <property type="evidence" value="ECO:0007669"/>
    <property type="project" value="UniProtKB-SubCell"/>
</dbReference>
<evidence type="ECO:0000256" key="3">
    <source>
        <dbReference type="ARBA" id="ARBA00022723"/>
    </source>
</evidence>
<sequence>MADNRVRQHWIPELLFLRDGVKRKDIILWVVPRLPLLFLLDSALNGSLLSLIVAAVSVKLPRFSFTKTLLSIDRDSTFVGLLDNISPERLLLCFFVYFSVSTMAVCSLLTTTRLLLMFYDGIRYLCSLTVAAYFISALPTFIEASGTMENLCQDWNLVFQCVLLWLICSHVATGPHLRIKLSVIVSCLASIAVCSILFNSALIAFAVPAVLQAFFSCLAILKCMKVLPLTFAQFRRTVFSWFRLSENGLDFYLTHSESIRVQLSLLLITFFVIRVSLLTVCGLCYANGFLYLDNRAGAASLMANDSHLVHFSTYVVYRYVLVRSCETFVALLGLCAFISVLSDMLISLMIRSIGESGRDDEFSGGFVMGAIFLMLCLQVDLTMQPPAVRIFLLYRSCMLIGIGVMHFVHSHLHNALMRLSRSGTLTWSLYVACYAEGVMFLLMPLLAARFIWLPEIRNPWFMSTVIYGAELFCKTLVSLLVHWTYLYRTYKKNVDEYVTEEIVFWVEGCGTTLQICFSILILLSGVWLLQYANDSITRGVLMALHAYVSIWLPTKVAVKNLSSYLAVKAQLNSLLNANVDQLRRLDDVCAICLCPFERHGKVAPCKHIFHAHCLRTWLRRRNVCPLCNREVFSAAMVTL</sequence>
<feature type="transmembrane region" description="Helical" evidence="9">
    <location>
        <begin position="265"/>
        <end position="292"/>
    </location>
</feature>
<feature type="domain" description="RING-type" evidence="10">
    <location>
        <begin position="589"/>
        <end position="628"/>
    </location>
</feature>
<keyword evidence="7 9" id="KW-0472">Membrane</keyword>
<dbReference type="PANTHER" id="PTHR22763">
    <property type="entry name" value="RING ZINC FINGER PROTEIN"/>
    <property type="match status" value="1"/>
</dbReference>
<feature type="transmembrane region" description="Helical" evidence="9">
    <location>
        <begin position="459"/>
        <end position="481"/>
    </location>
</feature>
<feature type="transmembrane region" description="Helical" evidence="9">
    <location>
        <begin position="535"/>
        <end position="552"/>
    </location>
</feature>
<evidence type="ECO:0000313" key="12">
    <source>
        <dbReference type="EMBL" id="KFD66597.1"/>
    </source>
</evidence>
<evidence type="ECO:0000313" key="11">
    <source>
        <dbReference type="EMBL" id="KFD57491.1"/>
    </source>
</evidence>
<dbReference type="InterPro" id="IPR001841">
    <property type="entry name" value="Znf_RING"/>
</dbReference>
<dbReference type="GO" id="GO:0061630">
    <property type="term" value="F:ubiquitin protein ligase activity"/>
    <property type="evidence" value="ECO:0007669"/>
    <property type="project" value="TreeGrafter"/>
</dbReference>
<dbReference type="GO" id="GO:0043161">
    <property type="term" value="P:proteasome-mediated ubiquitin-dependent protein catabolic process"/>
    <property type="evidence" value="ECO:0007669"/>
    <property type="project" value="TreeGrafter"/>
</dbReference>
<feature type="transmembrane region" description="Helical" evidence="9">
    <location>
        <begin position="157"/>
        <end position="174"/>
    </location>
</feature>
<dbReference type="AlphaFoldDB" id="A0A085NAV1"/>
<evidence type="ECO:0000259" key="10">
    <source>
        <dbReference type="PROSITE" id="PS50089"/>
    </source>
</evidence>